<reference evidence="4 5" key="1">
    <citation type="journal article" date="2021" name="bioRxiv">
        <title>Unraveling nitrogen, sulfur and carbon metabolic pathways and microbial community transcriptional responses to substrate deprivation and toxicity stresses in a bioreactor mimicking anoxic brackish coastal sediment conditions.</title>
        <authorList>
            <person name="Martins P.D."/>
            <person name="Echeveste M.J."/>
            <person name="Arshad A."/>
            <person name="Kurth J."/>
            <person name="Ouboter H."/>
            <person name="Jetten M.S.M."/>
            <person name="Welte C.U."/>
        </authorList>
    </citation>
    <scope>NUCLEOTIDE SEQUENCE [LARGE SCALE GENOMIC DNA]</scope>
    <source>
        <strain evidence="4">MAG_38</strain>
    </source>
</reference>
<comment type="similarity">
    <text evidence="1">Belongs to the RelE toxin family.</text>
</comment>
<proteinExistence type="inferred from homology"/>
<comment type="caution">
    <text evidence="4">The sequence shown here is derived from an EMBL/GenBank/DDBJ whole genome shotgun (WGS) entry which is preliminary data.</text>
</comment>
<dbReference type="Pfam" id="PF05016">
    <property type="entry name" value="ParE_toxin"/>
    <property type="match status" value="1"/>
</dbReference>
<evidence type="ECO:0000313" key="5">
    <source>
        <dbReference type="Proteomes" id="UP001197609"/>
    </source>
</evidence>
<dbReference type="AlphaFoldDB" id="A0AAJ1AJJ6"/>
<dbReference type="PANTHER" id="PTHR35601">
    <property type="entry name" value="TOXIN RELE"/>
    <property type="match status" value="1"/>
</dbReference>
<evidence type="ECO:0000313" key="4">
    <source>
        <dbReference type="EMBL" id="MBZ0160346.1"/>
    </source>
</evidence>
<name>A0AAJ1AJJ6_9BACT</name>
<dbReference type="InterPro" id="IPR035093">
    <property type="entry name" value="RelE/ParE_toxin_dom_sf"/>
</dbReference>
<evidence type="ECO:0000256" key="1">
    <source>
        <dbReference type="ARBA" id="ARBA00006226"/>
    </source>
</evidence>
<organism evidence="4 5">
    <name type="scientific">Candidatus Methylomirabilis tolerans</name>
    <dbReference type="NCBI Taxonomy" id="3123416"/>
    <lineage>
        <taxon>Bacteria</taxon>
        <taxon>Candidatus Methylomirabilota</taxon>
        <taxon>Candidatus Methylomirabilia</taxon>
        <taxon>Candidatus Methylomirabilales</taxon>
        <taxon>Candidatus Methylomirabilaceae</taxon>
        <taxon>Candidatus Methylomirabilis</taxon>
    </lineage>
</organism>
<evidence type="ECO:0000256" key="3">
    <source>
        <dbReference type="SAM" id="MobiDB-lite"/>
    </source>
</evidence>
<protein>
    <submittedName>
        <fullName evidence="4">Type II toxin-antitoxin system RelE/ParE family toxin</fullName>
    </submittedName>
</protein>
<keyword evidence="2" id="KW-1277">Toxin-antitoxin system</keyword>
<accession>A0AAJ1AJJ6</accession>
<sequence>MGTFSLVFKQSVAKDLRGISKKDVSRLLKCFEALAEDPRGKGCEKLSGQERYRLRQDSYRIVYEIQDDVLVAIVVKIGHRRDVYRVADQRLGSGRPCRPFSRNVRPPSHPSARSA</sequence>
<dbReference type="EMBL" id="JAIOIU010000120">
    <property type="protein sequence ID" value="MBZ0160346.1"/>
    <property type="molecule type" value="Genomic_DNA"/>
</dbReference>
<dbReference type="InterPro" id="IPR007712">
    <property type="entry name" value="RelE/ParE_toxin"/>
</dbReference>
<dbReference type="PANTHER" id="PTHR35601:SF1">
    <property type="entry name" value="TOXIN RELE"/>
    <property type="match status" value="1"/>
</dbReference>
<dbReference type="Gene3D" id="3.30.2310.20">
    <property type="entry name" value="RelE-like"/>
    <property type="match status" value="1"/>
</dbReference>
<dbReference type="Proteomes" id="UP001197609">
    <property type="component" value="Unassembled WGS sequence"/>
</dbReference>
<feature type="region of interest" description="Disordered" evidence="3">
    <location>
        <begin position="92"/>
        <end position="115"/>
    </location>
</feature>
<evidence type="ECO:0000256" key="2">
    <source>
        <dbReference type="ARBA" id="ARBA00022649"/>
    </source>
</evidence>
<gene>
    <name evidence="4" type="ORF">K8G79_09455</name>
</gene>
<dbReference type="SUPFAM" id="SSF143011">
    <property type="entry name" value="RelE-like"/>
    <property type="match status" value="1"/>
</dbReference>